<name>A0A9W7ZJS4_9FUNG</name>
<evidence type="ECO:0000313" key="1">
    <source>
        <dbReference type="EMBL" id="KAJ1909867.1"/>
    </source>
</evidence>
<sequence length="298" mass="33734">MDLSVFKNTDSIICCEAIIQFLSSIEDILKHTQFNKHGIGMDTLHVLRAALKKHMDRKYKYAMDLCNECKNGNVPVEHLASAFLTLNLPSVLSFVEKFYGDGEYLIHTIVNDSEVMVAPLGFLATQAKYIASIFDTINIEGIDSVGDTLYDALTFYLSGFNQCISGIHNYHERFGQTRSHERPAVCDSMTRLIKMDIVGFINKDLAQMHESIIKLCSRVNQDDKALMYAQFNKHFKNSLKEQFGDATAVSLKDDIYCYLNSRIKEYDYGVGFVSRKYSLLAMELGLDCEAITSEDDSI</sequence>
<dbReference type="Proteomes" id="UP001150538">
    <property type="component" value="Unassembled WGS sequence"/>
</dbReference>
<keyword evidence="2" id="KW-1185">Reference proteome</keyword>
<gene>
    <name evidence="1" type="ORF">H4219_006326</name>
</gene>
<accession>A0A9W7ZJS4</accession>
<protein>
    <submittedName>
        <fullName evidence="1">Uncharacterized protein</fullName>
    </submittedName>
</protein>
<evidence type="ECO:0000313" key="2">
    <source>
        <dbReference type="Proteomes" id="UP001150538"/>
    </source>
</evidence>
<comment type="caution">
    <text evidence="1">The sequence shown here is derived from an EMBL/GenBank/DDBJ whole genome shotgun (WGS) entry which is preliminary data.</text>
</comment>
<proteinExistence type="predicted"/>
<reference evidence="1" key="1">
    <citation type="submission" date="2022-07" db="EMBL/GenBank/DDBJ databases">
        <title>Phylogenomic reconstructions and comparative analyses of Kickxellomycotina fungi.</title>
        <authorList>
            <person name="Reynolds N.K."/>
            <person name="Stajich J.E."/>
            <person name="Barry K."/>
            <person name="Grigoriev I.V."/>
            <person name="Crous P."/>
            <person name="Smith M.E."/>
        </authorList>
    </citation>
    <scope>NUCLEOTIDE SEQUENCE</scope>
    <source>
        <strain evidence="1">NBRC 100468</strain>
    </source>
</reference>
<organism evidence="1 2">
    <name type="scientific">Mycoemilia scoparia</name>
    <dbReference type="NCBI Taxonomy" id="417184"/>
    <lineage>
        <taxon>Eukaryota</taxon>
        <taxon>Fungi</taxon>
        <taxon>Fungi incertae sedis</taxon>
        <taxon>Zoopagomycota</taxon>
        <taxon>Kickxellomycotina</taxon>
        <taxon>Kickxellomycetes</taxon>
        <taxon>Kickxellales</taxon>
        <taxon>Kickxellaceae</taxon>
        <taxon>Mycoemilia</taxon>
    </lineage>
</organism>
<dbReference type="AlphaFoldDB" id="A0A9W7ZJS4"/>
<dbReference type="EMBL" id="JANBPU010000670">
    <property type="protein sequence ID" value="KAJ1909867.1"/>
    <property type="molecule type" value="Genomic_DNA"/>
</dbReference>